<proteinExistence type="predicted"/>
<name>A0A9D0YYM9_9FIRM</name>
<dbReference type="EMBL" id="DVFU01000056">
    <property type="protein sequence ID" value="HIQ64646.1"/>
    <property type="molecule type" value="Genomic_DNA"/>
</dbReference>
<reference evidence="1" key="1">
    <citation type="submission" date="2020-10" db="EMBL/GenBank/DDBJ databases">
        <authorList>
            <person name="Gilroy R."/>
        </authorList>
    </citation>
    <scope>NUCLEOTIDE SEQUENCE</scope>
    <source>
        <strain evidence="1">CHK165-10780</strain>
    </source>
</reference>
<comment type="caution">
    <text evidence="1">The sequence shown here is derived from an EMBL/GenBank/DDBJ whole genome shotgun (WGS) entry which is preliminary data.</text>
</comment>
<accession>A0A9D0YYM9</accession>
<reference evidence="1" key="2">
    <citation type="journal article" date="2021" name="PeerJ">
        <title>Extensive microbial diversity within the chicken gut microbiome revealed by metagenomics and culture.</title>
        <authorList>
            <person name="Gilroy R."/>
            <person name="Ravi A."/>
            <person name="Getino M."/>
            <person name="Pursley I."/>
            <person name="Horton D.L."/>
            <person name="Alikhan N.F."/>
            <person name="Baker D."/>
            <person name="Gharbi K."/>
            <person name="Hall N."/>
            <person name="Watson M."/>
            <person name="Adriaenssens E.M."/>
            <person name="Foster-Nyarko E."/>
            <person name="Jarju S."/>
            <person name="Secka A."/>
            <person name="Antonio M."/>
            <person name="Oren A."/>
            <person name="Chaudhuri R.R."/>
            <person name="La Ragione R."/>
            <person name="Hildebrand F."/>
            <person name="Pallen M.J."/>
        </authorList>
    </citation>
    <scope>NUCLEOTIDE SEQUENCE</scope>
    <source>
        <strain evidence="1">CHK165-10780</strain>
    </source>
</reference>
<dbReference type="AlphaFoldDB" id="A0A9D0YYM9"/>
<organism evidence="1 2">
    <name type="scientific">Candidatus Faecenecus gallistercoris</name>
    <dbReference type="NCBI Taxonomy" id="2840793"/>
    <lineage>
        <taxon>Bacteria</taxon>
        <taxon>Bacillati</taxon>
        <taxon>Bacillota</taxon>
        <taxon>Bacillota incertae sedis</taxon>
        <taxon>Candidatus Faecenecus</taxon>
    </lineage>
</organism>
<sequence>MKGQIIKISTGEEYLILDEKKINLKTYLLANKLDEKEEMTDTFSFFSLSVLKDNYLKRVTDPEELAMIQKKFAEGNPSSDTVKEG</sequence>
<evidence type="ECO:0000313" key="1">
    <source>
        <dbReference type="EMBL" id="HIQ64646.1"/>
    </source>
</evidence>
<protein>
    <submittedName>
        <fullName evidence="1">Uncharacterized protein</fullName>
    </submittedName>
</protein>
<dbReference type="Proteomes" id="UP000886725">
    <property type="component" value="Unassembled WGS sequence"/>
</dbReference>
<evidence type="ECO:0000313" key="2">
    <source>
        <dbReference type="Proteomes" id="UP000886725"/>
    </source>
</evidence>
<gene>
    <name evidence="1" type="ORF">IAC85_02790</name>
</gene>